<gene>
    <name evidence="2" type="ORF">HNQ81_001783</name>
</gene>
<proteinExistence type="predicted"/>
<organism evidence="2 3">
    <name type="scientific">Desulfoprunum benzoelyticum</name>
    <dbReference type="NCBI Taxonomy" id="1506996"/>
    <lineage>
        <taxon>Bacteria</taxon>
        <taxon>Pseudomonadati</taxon>
        <taxon>Thermodesulfobacteriota</taxon>
        <taxon>Desulfobulbia</taxon>
        <taxon>Desulfobulbales</taxon>
        <taxon>Desulfobulbaceae</taxon>
        <taxon>Desulfoprunum</taxon>
    </lineage>
</organism>
<dbReference type="SUPFAM" id="SSF88723">
    <property type="entry name" value="PIN domain-like"/>
    <property type="match status" value="1"/>
</dbReference>
<evidence type="ECO:0000259" key="1">
    <source>
        <dbReference type="Pfam" id="PF01850"/>
    </source>
</evidence>
<keyword evidence="3" id="KW-1185">Reference proteome</keyword>
<evidence type="ECO:0000313" key="2">
    <source>
        <dbReference type="EMBL" id="MBB5348052.1"/>
    </source>
</evidence>
<name>A0A840UQI9_9BACT</name>
<sequence length="133" mass="14844">MDDQSYSRIHLETIAVRLILKTVEAGRYRLITSPVHEIEISNIANDSERIDLLLMLEKLGVRIAIDNEAARACAEKLFRQGLGPADAAHIAFAEAAQADFISCDDKLIKKCSRMTVDVWTGNPVAFCDKENLR</sequence>
<dbReference type="Proteomes" id="UP000539642">
    <property type="component" value="Unassembled WGS sequence"/>
</dbReference>
<dbReference type="AlphaFoldDB" id="A0A840UQI9"/>
<dbReference type="RefSeq" id="WP_205240326.1">
    <property type="nucleotide sequence ID" value="NZ_JACHEO010000008.1"/>
</dbReference>
<dbReference type="Pfam" id="PF01850">
    <property type="entry name" value="PIN"/>
    <property type="match status" value="1"/>
</dbReference>
<dbReference type="InterPro" id="IPR029060">
    <property type="entry name" value="PIN-like_dom_sf"/>
</dbReference>
<protein>
    <submittedName>
        <fullName evidence="2">Putative nucleic acid-binding protein</fullName>
    </submittedName>
</protein>
<evidence type="ECO:0000313" key="3">
    <source>
        <dbReference type="Proteomes" id="UP000539642"/>
    </source>
</evidence>
<accession>A0A840UQI9</accession>
<feature type="domain" description="PIN" evidence="1">
    <location>
        <begin position="18"/>
        <end position="109"/>
    </location>
</feature>
<dbReference type="EMBL" id="JACHEO010000008">
    <property type="protein sequence ID" value="MBB5348052.1"/>
    <property type="molecule type" value="Genomic_DNA"/>
</dbReference>
<dbReference type="InterPro" id="IPR002716">
    <property type="entry name" value="PIN_dom"/>
</dbReference>
<dbReference type="Gene3D" id="3.40.50.1010">
    <property type="entry name" value="5'-nuclease"/>
    <property type="match status" value="1"/>
</dbReference>
<reference evidence="2 3" key="1">
    <citation type="submission" date="2020-08" db="EMBL/GenBank/DDBJ databases">
        <title>Genomic Encyclopedia of Type Strains, Phase IV (KMG-IV): sequencing the most valuable type-strain genomes for metagenomic binning, comparative biology and taxonomic classification.</title>
        <authorList>
            <person name="Goeker M."/>
        </authorList>
    </citation>
    <scope>NUCLEOTIDE SEQUENCE [LARGE SCALE GENOMIC DNA]</scope>
    <source>
        <strain evidence="2 3">DSM 28570</strain>
    </source>
</reference>
<comment type="caution">
    <text evidence="2">The sequence shown here is derived from an EMBL/GenBank/DDBJ whole genome shotgun (WGS) entry which is preliminary data.</text>
</comment>